<keyword evidence="2" id="KW-1185">Reference proteome</keyword>
<sequence>MTHPTDTNLPVLRDSTLKSCSFKYSSIPISTVIAFLSKVITPFVFGVTLQNQGAESREDFICPGSHRISQGFTTLMQGTILQGVYPYIFCRVTVLVGFWCAVFPPHSTTLFHNYFLLFLLLKLSPGHENS</sequence>
<geneLocation type="plasmid" evidence="1 2">
    <name>pMTBMA4</name>
</geneLocation>
<evidence type="ECO:0000313" key="1">
    <source>
        <dbReference type="EMBL" id="ADL59369.1"/>
    </source>
</evidence>
<evidence type="ECO:0000313" key="2">
    <source>
        <dbReference type="Proteomes" id="UP000000345"/>
    </source>
</evidence>
<accession>D9PYX5</accession>
<dbReference type="EMBL" id="CP001711">
    <property type="protein sequence ID" value="ADL59369.1"/>
    <property type="molecule type" value="Genomic_DNA"/>
</dbReference>
<proteinExistence type="predicted"/>
<protein>
    <submittedName>
        <fullName evidence="1">Uncharacterized protein</fullName>
    </submittedName>
</protein>
<reference evidence="1 2" key="2">
    <citation type="journal article" date="2010" name="J. Bacteriol.">
        <title>Complete genome sequence of Methanothermobacter marburgensis, a methanoarchaeon model organism.</title>
        <authorList>
            <person name="Liesegang H."/>
            <person name="Kaster A.K."/>
            <person name="Wiezer A."/>
            <person name="Goenrich M."/>
            <person name="Wollherr A."/>
            <person name="Seedorf H."/>
            <person name="Gottschalk G."/>
            <person name="Thauer R.K."/>
        </authorList>
    </citation>
    <scope>NUCLEOTIDE SEQUENCE [LARGE SCALE GENOMIC DNA]</scope>
    <source>
        <strain evidence="2">ATCC BAA-927 / DSM 2133 / JCM 14651 / NBRC 100331 / OCM 82 / Marburg</strain>
    </source>
</reference>
<organism evidence="1 2">
    <name type="scientific">Methanothermobacter marburgensis (strain ATCC BAA-927 / DSM 2133 / JCM 14651 / NBRC 100331 / OCM 82 / Marburg)</name>
    <name type="common">Methanobacterium thermoautotrophicum</name>
    <dbReference type="NCBI Taxonomy" id="79929"/>
    <lineage>
        <taxon>Archaea</taxon>
        <taxon>Methanobacteriati</taxon>
        <taxon>Methanobacteriota</taxon>
        <taxon>Methanomada group</taxon>
        <taxon>Methanobacteria</taxon>
        <taxon>Methanobacteriales</taxon>
        <taxon>Methanobacteriaceae</taxon>
        <taxon>Methanothermobacter</taxon>
    </lineage>
</organism>
<gene>
    <name evidence="1" type="ordered locus">MTBMA_p00040</name>
</gene>
<dbReference type="HOGENOM" id="CLU_1933294_0_0_2"/>
<dbReference type="AlphaFoldDB" id="D9PYX5"/>
<name>D9PYX5_METTM</name>
<dbReference type="Proteomes" id="UP000000345">
    <property type="component" value="Plasmid pMTBMA4"/>
</dbReference>
<dbReference type="KEGG" id="mmg:MTBMA_p00040"/>
<keyword evidence="1" id="KW-0614">Plasmid</keyword>
<reference key="1">
    <citation type="submission" date="2009-08" db="EMBL/GenBank/DDBJ databases">
        <title>The genome sequence of Methanothermobacter marburgensis.</title>
        <authorList>
            <person name="Kaster A."/>
            <person name="Seedorf H."/>
            <person name="Goenrich M."/>
            <person name="Wiezer A."/>
            <person name="Liesegang H."/>
            <person name="Thauer R."/>
            <person name="Gottschalk G."/>
        </authorList>
    </citation>
    <scope>NUCLEOTIDE SEQUENCE</scope>
    <source>
        <strain>Marburg</strain>
    </source>
</reference>